<feature type="transmembrane region" description="Helical" evidence="2">
    <location>
        <begin position="341"/>
        <end position="366"/>
    </location>
</feature>
<sequence>MNSTVQPPPLLEKRSSIPILMPALLENRQSGSPCPGANGGQIGTLRQYNVLCGSRLVGKEIGEQQTASLGDCVDLCTDHAGPRCDGVVYQTNGRCILQAAINKGATTLAAGADSAIAAGMLQKPSSSCDALGTGTTQSANGLRFQITCKKVMNGNDFDVQFQMSFEDCMRACAKNPRCGGASFEASQSFGFKNCYLKTAFSATSNQILDQPGIDTARLIVQNGNAGGGNGNGNGQVNQPPPPVVASPPPQTTLLEVTRTIVTSAPTTIAITTTASDLSTGPGVTTVPLAQTQTLTTLVATTITARPAPESGSSAGGTTQGSLAPSKSEPSEISDPDSATSMLMIAGPVAGAVAFVGLVGIALFFFCRHRRRRKQRRGGPEKDGSGWLGLGDGGRDDLPTTRSATPSSGMIRRDTTVITSEFRDSQNGLKLNRVSTHAYGEVGIPAGFEGPHAVTK</sequence>
<dbReference type="InterPro" id="IPR003609">
    <property type="entry name" value="Pan_app"/>
</dbReference>
<protein>
    <recommendedName>
        <fullName evidence="3">Apple domain-containing protein</fullName>
    </recommendedName>
</protein>
<feature type="domain" description="Apple" evidence="3">
    <location>
        <begin position="128"/>
        <end position="220"/>
    </location>
</feature>
<accession>A0ABR1RY76</accession>
<comment type="caution">
    <text evidence="4">The sequence shown here is derived from an EMBL/GenBank/DDBJ whole genome shotgun (WGS) entry which is preliminary data.</text>
</comment>
<name>A0ABR1RY76_9PEZI</name>
<dbReference type="Pfam" id="PF14295">
    <property type="entry name" value="PAN_4"/>
    <property type="match status" value="1"/>
</dbReference>
<keyword evidence="5" id="KW-1185">Reference proteome</keyword>
<proteinExistence type="predicted"/>
<keyword evidence="2" id="KW-1133">Transmembrane helix</keyword>
<gene>
    <name evidence="4" type="ORF">PG991_006756</name>
</gene>
<evidence type="ECO:0000313" key="5">
    <source>
        <dbReference type="Proteomes" id="UP001396898"/>
    </source>
</evidence>
<dbReference type="Gene3D" id="3.50.4.10">
    <property type="entry name" value="Hepatocyte Growth Factor"/>
    <property type="match status" value="1"/>
</dbReference>
<dbReference type="Pfam" id="PF00024">
    <property type="entry name" value="PAN_1"/>
    <property type="match status" value="1"/>
</dbReference>
<feature type="compositionally biased region" description="Low complexity" evidence="1">
    <location>
        <begin position="303"/>
        <end position="312"/>
    </location>
</feature>
<keyword evidence="2" id="KW-0472">Membrane</keyword>
<organism evidence="4 5">
    <name type="scientific">Apiospora marii</name>
    <dbReference type="NCBI Taxonomy" id="335849"/>
    <lineage>
        <taxon>Eukaryota</taxon>
        <taxon>Fungi</taxon>
        <taxon>Dikarya</taxon>
        <taxon>Ascomycota</taxon>
        <taxon>Pezizomycotina</taxon>
        <taxon>Sordariomycetes</taxon>
        <taxon>Xylariomycetidae</taxon>
        <taxon>Amphisphaeriales</taxon>
        <taxon>Apiosporaceae</taxon>
        <taxon>Apiospora</taxon>
    </lineage>
</organism>
<dbReference type="EMBL" id="JAQQWI010000009">
    <property type="protein sequence ID" value="KAK8022875.1"/>
    <property type="molecule type" value="Genomic_DNA"/>
</dbReference>
<feature type="region of interest" description="Disordered" evidence="1">
    <location>
        <begin position="371"/>
        <end position="407"/>
    </location>
</feature>
<dbReference type="PROSITE" id="PS50948">
    <property type="entry name" value="PAN"/>
    <property type="match status" value="1"/>
</dbReference>
<evidence type="ECO:0000256" key="2">
    <source>
        <dbReference type="SAM" id="Phobius"/>
    </source>
</evidence>
<feature type="region of interest" description="Disordered" evidence="1">
    <location>
        <begin position="303"/>
        <end position="336"/>
    </location>
</feature>
<evidence type="ECO:0000313" key="4">
    <source>
        <dbReference type="EMBL" id="KAK8022875.1"/>
    </source>
</evidence>
<dbReference type="Proteomes" id="UP001396898">
    <property type="component" value="Unassembled WGS sequence"/>
</dbReference>
<evidence type="ECO:0000259" key="3">
    <source>
        <dbReference type="PROSITE" id="PS50948"/>
    </source>
</evidence>
<evidence type="ECO:0000256" key="1">
    <source>
        <dbReference type="SAM" id="MobiDB-lite"/>
    </source>
</evidence>
<reference evidence="4 5" key="1">
    <citation type="submission" date="2023-01" db="EMBL/GenBank/DDBJ databases">
        <title>Analysis of 21 Apiospora genomes using comparative genomics revels a genus with tremendous synthesis potential of carbohydrate active enzymes and secondary metabolites.</title>
        <authorList>
            <person name="Sorensen T."/>
        </authorList>
    </citation>
    <scope>NUCLEOTIDE SEQUENCE [LARGE SCALE GENOMIC DNA]</scope>
    <source>
        <strain evidence="4 5">CBS 20057</strain>
    </source>
</reference>
<keyword evidence="2" id="KW-0812">Transmembrane</keyword>